<dbReference type="RefSeq" id="WP_007414577.1">
    <property type="nucleotide sequence ID" value="NZ_ABOX02000010.1"/>
</dbReference>
<evidence type="ECO:0000313" key="2">
    <source>
        <dbReference type="EMBL" id="EEF61345.1"/>
    </source>
</evidence>
<name>B9XFI1_PEDPL</name>
<dbReference type="AlphaFoldDB" id="B9XFI1"/>
<comment type="caution">
    <text evidence="2">The sequence shown here is derived from an EMBL/GenBank/DDBJ whole genome shotgun (WGS) entry which is preliminary data.</text>
</comment>
<evidence type="ECO:0000256" key="1">
    <source>
        <dbReference type="SAM" id="SignalP"/>
    </source>
</evidence>
<feature type="chain" id="PRO_5002893185" evidence="1">
    <location>
        <begin position="44"/>
        <end position="375"/>
    </location>
</feature>
<reference evidence="2 3" key="1">
    <citation type="journal article" date="2011" name="J. Bacteriol.">
        <title>Genome sequence of 'Pedosphaera parvula' Ellin514, an aerobic Verrucomicrobial isolate from pasture soil.</title>
        <authorList>
            <person name="Kant R."/>
            <person name="van Passel M.W."/>
            <person name="Sangwan P."/>
            <person name="Palva A."/>
            <person name="Lucas S."/>
            <person name="Copeland A."/>
            <person name="Lapidus A."/>
            <person name="Glavina Del Rio T."/>
            <person name="Dalin E."/>
            <person name="Tice H."/>
            <person name="Bruce D."/>
            <person name="Goodwin L."/>
            <person name="Pitluck S."/>
            <person name="Chertkov O."/>
            <person name="Larimer F.W."/>
            <person name="Land M.L."/>
            <person name="Hauser L."/>
            <person name="Brettin T.S."/>
            <person name="Detter J.C."/>
            <person name="Han S."/>
            <person name="de Vos W.M."/>
            <person name="Janssen P.H."/>
            <person name="Smidt H."/>
        </authorList>
    </citation>
    <scope>NUCLEOTIDE SEQUENCE [LARGE SCALE GENOMIC DNA]</scope>
    <source>
        <strain evidence="2 3">Ellin514</strain>
    </source>
</reference>
<feature type="signal peptide" evidence="1">
    <location>
        <begin position="1"/>
        <end position="43"/>
    </location>
</feature>
<keyword evidence="1" id="KW-0732">Signal</keyword>
<dbReference type="Proteomes" id="UP000003688">
    <property type="component" value="Unassembled WGS sequence"/>
</dbReference>
<dbReference type="OrthoDB" id="1056765at2"/>
<organism evidence="2 3">
    <name type="scientific">Pedosphaera parvula (strain Ellin514)</name>
    <dbReference type="NCBI Taxonomy" id="320771"/>
    <lineage>
        <taxon>Bacteria</taxon>
        <taxon>Pseudomonadati</taxon>
        <taxon>Verrucomicrobiota</taxon>
        <taxon>Pedosphaerae</taxon>
        <taxon>Pedosphaerales</taxon>
        <taxon>Pedosphaeraceae</taxon>
        <taxon>Pedosphaera</taxon>
    </lineage>
</organism>
<proteinExistence type="predicted"/>
<protein>
    <submittedName>
        <fullName evidence="2">Uncharacterized protein</fullName>
    </submittedName>
</protein>
<dbReference type="EMBL" id="ABOX02000010">
    <property type="protein sequence ID" value="EEF61345.1"/>
    <property type="molecule type" value="Genomic_DNA"/>
</dbReference>
<keyword evidence="3" id="KW-1185">Reference proteome</keyword>
<gene>
    <name evidence="2" type="ORF">Cflav_PD4366</name>
</gene>
<sequence length="375" mass="39686" precursor="true">MKTLPIHYFLKPITPTKETPVRFLTKLICAVVLIAASASPLQASLDFYDSFNYTNVNAQLATVAGTNWVAYAGGGVHPTNFLGSLSYPGLLTGSGDNSVLLNGAGESGTAARNLSQKPYNIANAPTLYYSLTLKVTSIIANDWGTAAGSWTNGSFMLGFNQKLQTGTAIGLGDAAAPLLIRTGDPNNTTGAASFQGYQLGVGVTAANTNRTFDPNHVYTTSDTLFIVVSYTFNSGTTNDDVAKLYVNPVPGSLESANTPVVTAASLGGDVSNNQIQSFFLRNNSVEPSSTQIDDLRVGTTWADVTPLDLALRIQAASPNTVISWTTNSTGYILETNATLDSTNWGTIASQIGIVNDRYSVTNSASSGNRFYRLRK</sequence>
<accession>B9XFI1</accession>
<evidence type="ECO:0000313" key="3">
    <source>
        <dbReference type="Proteomes" id="UP000003688"/>
    </source>
</evidence>